<proteinExistence type="inferred from homology"/>
<protein>
    <submittedName>
        <fullName evidence="9">MMPL family transporter</fullName>
    </submittedName>
</protein>
<feature type="transmembrane region" description="Helical" evidence="7">
    <location>
        <begin position="272"/>
        <end position="296"/>
    </location>
</feature>
<dbReference type="InterPro" id="IPR001036">
    <property type="entry name" value="Acrflvin-R"/>
</dbReference>
<evidence type="ECO:0000256" key="5">
    <source>
        <dbReference type="ARBA" id="ARBA00022989"/>
    </source>
</evidence>
<keyword evidence="3" id="KW-1003">Cell membrane</keyword>
<dbReference type="PROSITE" id="PS50156">
    <property type="entry name" value="SSD"/>
    <property type="match status" value="2"/>
</dbReference>
<sequence length="734" mass="75486">MATFLYRLGRTAFARRRLIALFWVVALALAGVSAATVSSQPSDDISIPGTEAQEAFDLLQERFPGTGADGATARVVFRAPEGEQITDPAHQATIEEVVGELGASSDDVAAVAEPFESGAVSQDESTAYAQVSYLVSGTEIAEEDRDALLDAAQTGRDAGLTVEIGGDALFQVPHTGIAEVIGIGVAALVLVVTLGSLVAAGLPLITALIGVGIAVSAITALSGTLDLDSTTPILAMMLGLAVGIDYALFIVSRYRAEVAEGHRPEEAVGRATGTAGSAVVFAGLTVIIALAGLAVVDIPILTKMGLAAAAAVAIAVLIGVTLIPAVIGFAGHRVLPRASRRATVEGESPTEGGRPNMGTRWARMVIRRPVAVLLAGVVGLGVVAIPATDLELGLPDDGSQSTSTTQRKAYDLLAESFGPGFNGPLLLTVDTSGSADPQAAADTVTETVAGMDNVVAATPATFNAEGDTAMITAIPLSEPSSPETEDLVDAIRDAAGSLEAETGATVLVTGQTAMAIDVSQRLGDALAPYLAVVVSLAFILLTLVFRSLLVPLKAALGFLLSVFAALGAVVAVFQWGWLSGLFGVDTTGPVMSLMPIFLIGVVFGLAMDYEVFLVTRMREAHVHGEEPDQAIVTGFRHGARVVTAAAVIMISVFAGFVGSDDAMIKMVGFGLAAAVLFDAFVVRMTIVPAVLSLMGRSAWWLPRSLDRVLPRVDVEGERLARTPPASAEAGNSAS</sequence>
<keyword evidence="5 7" id="KW-1133">Transmembrane helix</keyword>
<evidence type="ECO:0000313" key="10">
    <source>
        <dbReference type="Proteomes" id="UP001501303"/>
    </source>
</evidence>
<evidence type="ECO:0000259" key="8">
    <source>
        <dbReference type="PROSITE" id="PS50156"/>
    </source>
</evidence>
<gene>
    <name evidence="9" type="ORF">GCM10009716_46060</name>
</gene>
<dbReference type="InterPro" id="IPR050545">
    <property type="entry name" value="Mycobact_MmpL"/>
</dbReference>
<dbReference type="InterPro" id="IPR000731">
    <property type="entry name" value="SSD"/>
</dbReference>
<feature type="transmembrane region" description="Helical" evidence="7">
    <location>
        <begin position="370"/>
        <end position="388"/>
    </location>
</feature>
<feature type="transmembrane region" description="Helical" evidence="7">
    <location>
        <begin position="590"/>
        <end position="609"/>
    </location>
</feature>
<feature type="domain" description="SSD" evidence="8">
    <location>
        <begin position="197"/>
        <end position="329"/>
    </location>
</feature>
<evidence type="ECO:0000256" key="7">
    <source>
        <dbReference type="SAM" id="Phobius"/>
    </source>
</evidence>
<dbReference type="SUPFAM" id="SSF82866">
    <property type="entry name" value="Multidrug efflux transporter AcrB transmembrane domain"/>
    <property type="match status" value="2"/>
</dbReference>
<dbReference type="PANTHER" id="PTHR33406:SF11">
    <property type="entry name" value="MEMBRANE PROTEIN SCO6666-RELATED"/>
    <property type="match status" value="1"/>
</dbReference>
<accession>A0ABP5B6G2</accession>
<feature type="transmembrane region" description="Helical" evidence="7">
    <location>
        <begin position="639"/>
        <end position="657"/>
    </location>
</feature>
<dbReference type="Proteomes" id="UP001501303">
    <property type="component" value="Unassembled WGS sequence"/>
</dbReference>
<keyword evidence="10" id="KW-1185">Reference proteome</keyword>
<reference evidence="10" key="1">
    <citation type="journal article" date="2019" name="Int. J. Syst. Evol. Microbiol.">
        <title>The Global Catalogue of Microorganisms (GCM) 10K type strain sequencing project: providing services to taxonomists for standard genome sequencing and annotation.</title>
        <authorList>
            <consortium name="The Broad Institute Genomics Platform"/>
            <consortium name="The Broad Institute Genome Sequencing Center for Infectious Disease"/>
            <person name="Wu L."/>
            <person name="Ma J."/>
        </authorList>
    </citation>
    <scope>NUCLEOTIDE SEQUENCE [LARGE SCALE GENOMIC DNA]</scope>
    <source>
        <strain evidence="10">JCM 13581</strain>
    </source>
</reference>
<name>A0ABP5B6G2_9ACTN</name>
<dbReference type="RefSeq" id="WP_344266143.1">
    <property type="nucleotide sequence ID" value="NZ_BAAAMJ010000072.1"/>
</dbReference>
<dbReference type="PANTHER" id="PTHR33406">
    <property type="entry name" value="MEMBRANE PROTEIN MJ1562-RELATED"/>
    <property type="match status" value="1"/>
</dbReference>
<evidence type="ECO:0000256" key="3">
    <source>
        <dbReference type="ARBA" id="ARBA00022475"/>
    </source>
</evidence>
<dbReference type="InterPro" id="IPR004869">
    <property type="entry name" value="MMPL_dom"/>
</dbReference>
<dbReference type="Pfam" id="PF03176">
    <property type="entry name" value="MMPL"/>
    <property type="match status" value="2"/>
</dbReference>
<evidence type="ECO:0000256" key="4">
    <source>
        <dbReference type="ARBA" id="ARBA00022692"/>
    </source>
</evidence>
<keyword evidence="4 7" id="KW-0812">Transmembrane</keyword>
<feature type="transmembrane region" description="Helical" evidence="7">
    <location>
        <begin position="207"/>
        <end position="225"/>
    </location>
</feature>
<feature type="transmembrane region" description="Helical" evidence="7">
    <location>
        <begin position="180"/>
        <end position="200"/>
    </location>
</feature>
<feature type="transmembrane region" description="Helical" evidence="7">
    <location>
        <begin position="231"/>
        <end position="251"/>
    </location>
</feature>
<dbReference type="EMBL" id="BAAAMJ010000072">
    <property type="protein sequence ID" value="GAA1933611.1"/>
    <property type="molecule type" value="Genomic_DNA"/>
</dbReference>
<comment type="similarity">
    <text evidence="2">Belongs to the resistance-nodulation-cell division (RND) (TC 2.A.6) family. MmpL subfamily.</text>
</comment>
<keyword evidence="6 7" id="KW-0472">Membrane</keyword>
<evidence type="ECO:0000256" key="2">
    <source>
        <dbReference type="ARBA" id="ARBA00010157"/>
    </source>
</evidence>
<feature type="transmembrane region" description="Helical" evidence="7">
    <location>
        <begin position="669"/>
        <end position="694"/>
    </location>
</feature>
<feature type="transmembrane region" description="Helical" evidence="7">
    <location>
        <begin position="308"/>
        <end position="331"/>
    </location>
</feature>
<dbReference type="PRINTS" id="PR00702">
    <property type="entry name" value="ACRIFLAVINRP"/>
</dbReference>
<dbReference type="Gene3D" id="1.20.1640.10">
    <property type="entry name" value="Multidrug efflux transporter AcrB transmembrane domain"/>
    <property type="match status" value="2"/>
</dbReference>
<evidence type="ECO:0000256" key="6">
    <source>
        <dbReference type="ARBA" id="ARBA00023136"/>
    </source>
</evidence>
<comment type="caution">
    <text evidence="9">The sequence shown here is derived from an EMBL/GenBank/DDBJ whole genome shotgun (WGS) entry which is preliminary data.</text>
</comment>
<organism evidence="9 10">
    <name type="scientific">Streptomyces sodiiphilus</name>
    <dbReference type="NCBI Taxonomy" id="226217"/>
    <lineage>
        <taxon>Bacteria</taxon>
        <taxon>Bacillati</taxon>
        <taxon>Actinomycetota</taxon>
        <taxon>Actinomycetes</taxon>
        <taxon>Kitasatosporales</taxon>
        <taxon>Streptomycetaceae</taxon>
        <taxon>Streptomyces</taxon>
    </lineage>
</organism>
<evidence type="ECO:0000256" key="1">
    <source>
        <dbReference type="ARBA" id="ARBA00004651"/>
    </source>
</evidence>
<comment type="subcellular location">
    <subcellularLocation>
        <location evidence="1">Cell membrane</location>
        <topology evidence="1">Multi-pass membrane protein</topology>
    </subcellularLocation>
</comment>
<feature type="transmembrane region" description="Helical" evidence="7">
    <location>
        <begin position="526"/>
        <end position="545"/>
    </location>
</feature>
<feature type="domain" description="SSD" evidence="8">
    <location>
        <begin position="528"/>
        <end position="693"/>
    </location>
</feature>
<evidence type="ECO:0000313" key="9">
    <source>
        <dbReference type="EMBL" id="GAA1933611.1"/>
    </source>
</evidence>
<feature type="transmembrane region" description="Helical" evidence="7">
    <location>
        <begin position="557"/>
        <end position="578"/>
    </location>
</feature>